<evidence type="ECO:0000313" key="4">
    <source>
        <dbReference type="EMBL" id="SME30951.1"/>
    </source>
</evidence>
<evidence type="ECO:0000256" key="1">
    <source>
        <dbReference type="SAM" id="Phobius"/>
    </source>
</evidence>
<proteinExistence type="predicted"/>
<keyword evidence="7" id="KW-1185">Reference proteome</keyword>
<dbReference type="EMBL" id="JARPRV010000015">
    <property type="protein sequence ID" value="MDG0943659.1"/>
    <property type="molecule type" value="Genomic_DNA"/>
</dbReference>
<dbReference type="EMBL" id="VXCE01000011">
    <property type="protein sequence ID" value="KAA8476658.1"/>
    <property type="molecule type" value="Genomic_DNA"/>
</dbReference>
<sequence>MIKFIYSIAFALILFFAMRSTLIPYIASNESIIAILVIFTLIIINNWVMDLIDTINNKKKTELDK</sequence>
<dbReference type="EMBL" id="FWYW01000090">
    <property type="protein sequence ID" value="SME30951.1"/>
    <property type="molecule type" value="Genomic_DNA"/>
</dbReference>
<dbReference type="Proteomes" id="UP000194422">
    <property type="component" value="Unassembled WGS sequence"/>
</dbReference>
<gene>
    <name evidence="4" type="ORF">BACERE00174_04614</name>
    <name evidence="2" type="ORF">FYW06_17420</name>
    <name evidence="3" type="ORF">P6U22_21150</name>
</gene>
<evidence type="ECO:0000313" key="6">
    <source>
        <dbReference type="Proteomes" id="UP000325411"/>
    </source>
</evidence>
<accession>A0A5M9GV63</accession>
<evidence type="ECO:0000313" key="2">
    <source>
        <dbReference type="EMBL" id="KAA8476658.1"/>
    </source>
</evidence>
<feature type="transmembrane region" description="Helical" evidence="1">
    <location>
        <begin position="7"/>
        <end position="26"/>
    </location>
</feature>
<reference evidence="4 5" key="1">
    <citation type="submission" date="2017-04" db="EMBL/GenBank/DDBJ databases">
        <authorList>
            <person name="Criscuolo A."/>
        </authorList>
    </citation>
    <scope>NUCLEOTIDE SEQUENCE [LARGE SCALE GENOMIC DNA]</scope>
    <source>
        <strain evidence="4">16-00174</strain>
    </source>
</reference>
<feature type="transmembrane region" description="Helical" evidence="1">
    <location>
        <begin position="32"/>
        <end position="52"/>
    </location>
</feature>
<evidence type="ECO:0000313" key="7">
    <source>
        <dbReference type="Proteomes" id="UP001221338"/>
    </source>
</evidence>
<reference evidence="3 7" key="3">
    <citation type="submission" date="2023-03" db="EMBL/GenBank/DDBJ databases">
        <title>Genetic diversity of Bacillus cereus sensu lato isolates from Slovenia.</title>
        <authorList>
            <person name="Abdelli M."/>
        </authorList>
    </citation>
    <scope>NUCLEOTIDE SEQUENCE [LARGE SCALE GENOMIC DNA]</scope>
    <source>
        <strain evidence="3 7">SIBC61B</strain>
    </source>
</reference>
<evidence type="ECO:0000313" key="3">
    <source>
        <dbReference type="EMBL" id="MDG0943659.1"/>
    </source>
</evidence>
<keyword evidence="1" id="KW-0812">Transmembrane</keyword>
<dbReference type="AlphaFoldDB" id="A0A5M9GV63"/>
<protein>
    <submittedName>
        <fullName evidence="2">Uncharacterized protein</fullName>
    </submittedName>
</protein>
<evidence type="ECO:0000313" key="5">
    <source>
        <dbReference type="Proteomes" id="UP000194422"/>
    </source>
</evidence>
<dbReference type="Proteomes" id="UP001221338">
    <property type="component" value="Unassembled WGS sequence"/>
</dbReference>
<comment type="caution">
    <text evidence="2">The sequence shown here is derived from an EMBL/GenBank/DDBJ whole genome shotgun (WGS) entry which is preliminary data.</text>
</comment>
<dbReference type="Proteomes" id="UP000325411">
    <property type="component" value="Unassembled WGS sequence"/>
</dbReference>
<keyword evidence="1" id="KW-1133">Transmembrane helix</keyword>
<name>A0A5M9GV63_9BACI</name>
<organism evidence="2 6">
    <name type="scientific">Bacillus paranthracis</name>
    <dbReference type="NCBI Taxonomy" id="2026186"/>
    <lineage>
        <taxon>Bacteria</taxon>
        <taxon>Bacillati</taxon>
        <taxon>Bacillota</taxon>
        <taxon>Bacilli</taxon>
        <taxon>Bacillales</taxon>
        <taxon>Bacillaceae</taxon>
        <taxon>Bacillus</taxon>
        <taxon>Bacillus cereus group</taxon>
    </lineage>
</organism>
<keyword evidence="1" id="KW-0472">Membrane</keyword>
<reference evidence="2 6" key="2">
    <citation type="submission" date="2019-09" db="EMBL/GenBank/DDBJ databases">
        <authorList>
            <person name="Geng P."/>
            <person name="Wan X."/>
            <person name="Zhou G."/>
            <person name="Yuan Z."/>
            <person name="Hu X."/>
        </authorList>
    </citation>
    <scope>NUCLEOTIDE SEQUENCE [LARGE SCALE GENOMIC DNA]</scope>
    <source>
        <strain evidence="2 6">EFR-4</strain>
    </source>
</reference>